<evidence type="ECO:0000313" key="5">
    <source>
        <dbReference type="Proteomes" id="UP001596241"/>
    </source>
</evidence>
<dbReference type="PANTHER" id="PTHR32097">
    <property type="entry name" value="CAMP-BINDING PROTEIN 1-RELATED"/>
    <property type="match status" value="1"/>
</dbReference>
<dbReference type="Pfam" id="PF02342">
    <property type="entry name" value="TerD"/>
    <property type="match status" value="1"/>
</dbReference>
<dbReference type="EMBL" id="JBHSPW010000005">
    <property type="protein sequence ID" value="MFC5893670.1"/>
    <property type="molecule type" value="Genomic_DNA"/>
</dbReference>
<feature type="compositionally biased region" description="Pro residues" evidence="2">
    <location>
        <begin position="225"/>
        <end position="237"/>
    </location>
</feature>
<feature type="compositionally biased region" description="Pro residues" evidence="2">
    <location>
        <begin position="177"/>
        <end position="207"/>
    </location>
</feature>
<evidence type="ECO:0000256" key="2">
    <source>
        <dbReference type="SAM" id="MobiDB-lite"/>
    </source>
</evidence>
<dbReference type="Proteomes" id="UP001596241">
    <property type="component" value="Unassembled WGS sequence"/>
</dbReference>
<evidence type="ECO:0000256" key="1">
    <source>
        <dbReference type="ARBA" id="ARBA00008775"/>
    </source>
</evidence>
<dbReference type="RefSeq" id="WP_345091140.1">
    <property type="nucleotide sequence ID" value="NZ_BAAAWG010000019.1"/>
</dbReference>
<feature type="region of interest" description="Disordered" evidence="2">
    <location>
        <begin position="175"/>
        <end position="240"/>
    </location>
</feature>
<dbReference type="PANTHER" id="PTHR32097:SF4">
    <property type="entry name" value="GENERAL STRESS PROTEIN 16U"/>
    <property type="match status" value="1"/>
</dbReference>
<evidence type="ECO:0000259" key="3">
    <source>
        <dbReference type="Pfam" id="PF02342"/>
    </source>
</evidence>
<accession>A0ABW1FHE3</accession>
<dbReference type="CDD" id="cd06974">
    <property type="entry name" value="TerD_like"/>
    <property type="match status" value="2"/>
</dbReference>
<dbReference type="PIRSF" id="PIRSF037118">
    <property type="entry name" value="Tellurite_resistance_TerA"/>
    <property type="match status" value="1"/>
</dbReference>
<name>A0ABW1FHE3_9ACTN</name>
<reference evidence="5" key="1">
    <citation type="journal article" date="2019" name="Int. J. Syst. Evol. Microbiol.">
        <title>The Global Catalogue of Microorganisms (GCM) 10K type strain sequencing project: providing services to taxonomists for standard genome sequencing and annotation.</title>
        <authorList>
            <consortium name="The Broad Institute Genomics Platform"/>
            <consortium name="The Broad Institute Genome Sequencing Center for Infectious Disease"/>
            <person name="Wu L."/>
            <person name="Ma J."/>
        </authorList>
    </citation>
    <scope>NUCLEOTIDE SEQUENCE [LARGE SCALE GENOMIC DNA]</scope>
    <source>
        <strain evidence="5">CGMCC 1.15809</strain>
    </source>
</reference>
<dbReference type="InterPro" id="IPR017115">
    <property type="entry name" value="Tellurite_resistance_TerA"/>
</dbReference>
<keyword evidence="5" id="KW-1185">Reference proteome</keyword>
<dbReference type="Gene3D" id="2.60.60.30">
    <property type="entry name" value="sav2460 like domains"/>
    <property type="match status" value="2"/>
</dbReference>
<sequence>MAMLKGGNVPVAARAVRVELGWRAAPGVPEVDASALLLVSGRVRDDGDFVFYNQPVHASGAVRYEGRSGSGDARTDTLAVDLAAVDGAVDTVVLAASADGGAFGQVPGLYIRVRDAAGGAELARFDSADATTETAFVLGELYRRQGGWKFRAVGQGYATGLAGLATDFGISVEAEPEPQPAVAPAPPLPAPPPPTPAPPPPASPAPGGPYGAAPGGAYPGATPAPAAPVGPPPPSAAPAPVSLTKVTLTKEAPSVSLTKQGGTGGAMRVNLNWTGAGAAKRFGKKLGRKAMEALGARGALLPPGGDLDLDLCALYELTDGSAGVVHPLGNSFGALHAPPYIQLDGDDRTGAVATGENLTVNLDHQRSIRRILLFVTVYAGARSFEGLTASVTLQPQHGAPVEFTLDACTVPSTVCALALITNTGGELVVHREARYLVPEPGVSPQRTVDQAYGWGLTWSPARK</sequence>
<comment type="caution">
    <text evidence="4">The sequence shown here is derived from an EMBL/GenBank/DDBJ whole genome shotgun (WGS) entry which is preliminary data.</text>
</comment>
<organism evidence="4 5">
    <name type="scientific">Streptomyces ramulosus</name>
    <dbReference type="NCBI Taxonomy" id="47762"/>
    <lineage>
        <taxon>Bacteria</taxon>
        <taxon>Bacillati</taxon>
        <taxon>Actinomycetota</taxon>
        <taxon>Actinomycetes</taxon>
        <taxon>Kitasatosporales</taxon>
        <taxon>Streptomycetaceae</taxon>
        <taxon>Streptomyces</taxon>
    </lineage>
</organism>
<comment type="similarity">
    <text evidence="1">Belongs to the CAPAB/TerDEXZ family.</text>
</comment>
<protein>
    <submittedName>
        <fullName evidence="4">TerD family protein</fullName>
    </submittedName>
</protein>
<dbReference type="InterPro" id="IPR003325">
    <property type="entry name" value="TerD"/>
</dbReference>
<feature type="domain" description="TerD" evidence="3">
    <location>
        <begin position="2"/>
        <end position="168"/>
    </location>
</feature>
<gene>
    <name evidence="4" type="ORF">ACFP3M_12655</name>
</gene>
<dbReference type="InterPro" id="IPR051324">
    <property type="entry name" value="Stress/Tellurium_Resist"/>
</dbReference>
<evidence type="ECO:0000313" key="4">
    <source>
        <dbReference type="EMBL" id="MFC5893670.1"/>
    </source>
</evidence>
<feature type="compositionally biased region" description="Gly residues" evidence="2">
    <location>
        <begin position="208"/>
        <end position="218"/>
    </location>
</feature>
<proteinExistence type="inferred from homology"/>